<organism evidence="4 5">
    <name type="scientific">Papilio xuthus</name>
    <name type="common">Asian swallowtail butterfly</name>
    <dbReference type="NCBI Taxonomy" id="66420"/>
    <lineage>
        <taxon>Eukaryota</taxon>
        <taxon>Metazoa</taxon>
        <taxon>Ecdysozoa</taxon>
        <taxon>Arthropoda</taxon>
        <taxon>Hexapoda</taxon>
        <taxon>Insecta</taxon>
        <taxon>Pterygota</taxon>
        <taxon>Neoptera</taxon>
        <taxon>Endopterygota</taxon>
        <taxon>Lepidoptera</taxon>
        <taxon>Glossata</taxon>
        <taxon>Ditrysia</taxon>
        <taxon>Papilionoidea</taxon>
        <taxon>Papilionidae</taxon>
        <taxon>Papilioninae</taxon>
        <taxon>Papilio</taxon>
    </lineage>
</organism>
<keyword evidence="4" id="KW-0808">Transferase</keyword>
<keyword evidence="5" id="KW-1185">Reference proteome</keyword>
<dbReference type="AlphaFoldDB" id="A0A194PWM1"/>
<dbReference type="GeneID" id="106121234"/>
<dbReference type="KEGG" id="pxu:106121234"/>
<comment type="similarity">
    <text evidence="1">Belongs to the TRM112 family.</text>
</comment>
<dbReference type="OrthoDB" id="2187549at2759"/>
<dbReference type="SUPFAM" id="SSF158997">
    <property type="entry name" value="Trm112p-like"/>
    <property type="match status" value="1"/>
</dbReference>
<dbReference type="PANTHER" id="PTHR12773">
    <property type="entry name" value="UPF0315 PROTEIN-RELATED"/>
    <property type="match status" value="1"/>
</dbReference>
<evidence type="ECO:0000256" key="3">
    <source>
        <dbReference type="ARBA" id="ARBA00030516"/>
    </source>
</evidence>
<accession>A0A194PWM1</accession>
<name>A0A194PWM1_PAPXU</name>
<dbReference type="RefSeq" id="XP_013172233.1">
    <property type="nucleotide sequence ID" value="XM_013316779.1"/>
</dbReference>
<dbReference type="Gene3D" id="2.20.25.10">
    <property type="match status" value="1"/>
</dbReference>
<dbReference type="CTD" id="51504"/>
<protein>
    <recommendedName>
        <fullName evidence="2">Multifunctional methyltransferase subunit TRM112-like protein</fullName>
    </recommendedName>
    <alternativeName>
        <fullName evidence="3">tRNA methyltransferase 112 homolog</fullName>
    </alternativeName>
</protein>
<dbReference type="InterPro" id="IPR005651">
    <property type="entry name" value="Trm112-like"/>
</dbReference>
<evidence type="ECO:0000313" key="6">
    <source>
        <dbReference type="RefSeq" id="XP_013172233.1"/>
    </source>
</evidence>
<evidence type="ECO:0000256" key="2">
    <source>
        <dbReference type="ARBA" id="ARBA00019989"/>
    </source>
</evidence>
<dbReference type="GO" id="GO:0046982">
    <property type="term" value="F:protein heterodimerization activity"/>
    <property type="evidence" value="ECO:0007669"/>
    <property type="project" value="InterPro"/>
</dbReference>
<dbReference type="EMBL" id="KQ459590">
    <property type="protein sequence ID" value="KPI97408.1"/>
    <property type="molecule type" value="Genomic_DNA"/>
</dbReference>
<dbReference type="PANTHER" id="PTHR12773:SF0">
    <property type="entry name" value="MULTIFUNCTIONAL METHYLTRANSFERASE SUBUNIT TRM112-LIKE PROTEIN"/>
    <property type="match status" value="1"/>
</dbReference>
<dbReference type="Proteomes" id="UP000053268">
    <property type="component" value="Unassembled WGS sequence"/>
</dbReference>
<gene>
    <name evidence="6" type="primary">LOC106121234</name>
    <name evidence="4" type="ORF">RR46_09315</name>
</gene>
<dbReference type="InterPro" id="IPR039127">
    <property type="entry name" value="Trm112"/>
</dbReference>
<dbReference type="Proteomes" id="UP000694872">
    <property type="component" value="Unplaced"/>
</dbReference>
<dbReference type="GO" id="GO:0008168">
    <property type="term" value="F:methyltransferase activity"/>
    <property type="evidence" value="ECO:0007669"/>
    <property type="project" value="UniProtKB-KW"/>
</dbReference>
<reference evidence="4 5" key="1">
    <citation type="journal article" date="2015" name="Nat. Commun.">
        <title>Outbred genome sequencing and CRISPR/Cas9 gene editing in butterflies.</title>
        <authorList>
            <person name="Li X."/>
            <person name="Fan D."/>
            <person name="Zhang W."/>
            <person name="Liu G."/>
            <person name="Zhang L."/>
            <person name="Zhao L."/>
            <person name="Fang X."/>
            <person name="Chen L."/>
            <person name="Dong Y."/>
            <person name="Chen Y."/>
            <person name="Ding Y."/>
            <person name="Zhao R."/>
            <person name="Feng M."/>
            <person name="Zhu Y."/>
            <person name="Feng Y."/>
            <person name="Jiang X."/>
            <person name="Zhu D."/>
            <person name="Xiang H."/>
            <person name="Feng X."/>
            <person name="Li S."/>
            <person name="Wang J."/>
            <person name="Zhang G."/>
            <person name="Kronforst M.R."/>
            <person name="Wang W."/>
        </authorList>
    </citation>
    <scope>NUCLEOTIDE SEQUENCE [LARGE SCALE GENOMIC DNA]</scope>
    <source>
        <strain evidence="4">Ya'a_city_454_Px</strain>
        <tissue evidence="4">Whole body</tissue>
    </source>
</reference>
<proteinExistence type="inferred from homology"/>
<keyword evidence="4" id="KW-0489">Methyltransferase</keyword>
<evidence type="ECO:0000313" key="4">
    <source>
        <dbReference type="EMBL" id="KPI97408.1"/>
    </source>
</evidence>
<sequence>MKLITHNMLTSKCLKGVITGYPLAITATVVKVSEVEYNPEFISRIIPKLDWEVLWKAADSIGHNEGLPPTIDPKFEDNEEFLRKAHKVLLEVEVEEGYLTCPESGRQFPITKGIPNMLLTEAEVQ</sequence>
<dbReference type="GO" id="GO:0070476">
    <property type="term" value="P:rRNA (guanine-N7)-methylation"/>
    <property type="evidence" value="ECO:0007669"/>
    <property type="project" value="TreeGrafter"/>
</dbReference>
<dbReference type="CDD" id="cd21089">
    <property type="entry name" value="Trm112-like"/>
    <property type="match status" value="1"/>
</dbReference>
<reference evidence="6" key="2">
    <citation type="submission" date="2025-04" db="UniProtKB">
        <authorList>
            <consortium name="RefSeq"/>
        </authorList>
    </citation>
    <scope>IDENTIFICATION</scope>
</reference>
<evidence type="ECO:0000313" key="5">
    <source>
        <dbReference type="Proteomes" id="UP000053268"/>
    </source>
</evidence>
<evidence type="ECO:0000256" key="1">
    <source>
        <dbReference type="ARBA" id="ARBA00007980"/>
    </source>
</evidence>
<dbReference type="GO" id="GO:0030488">
    <property type="term" value="P:tRNA methylation"/>
    <property type="evidence" value="ECO:0007669"/>
    <property type="project" value="TreeGrafter"/>
</dbReference>
<dbReference type="Pfam" id="PF03966">
    <property type="entry name" value="Trm112p"/>
    <property type="match status" value="1"/>
</dbReference>
<dbReference type="STRING" id="66420.A0A194PWM1"/>